<feature type="transmembrane region" description="Helical" evidence="2">
    <location>
        <begin position="681"/>
        <end position="703"/>
    </location>
</feature>
<name>A0A7I8WBV1_9ANNE</name>
<dbReference type="PANTHER" id="PTHR22803">
    <property type="entry name" value="MANNOSE, PHOSPHOLIPASE, LECTIN RECEPTOR RELATED"/>
    <property type="match status" value="1"/>
</dbReference>
<dbReference type="InterPro" id="IPR016187">
    <property type="entry name" value="CTDL_fold"/>
</dbReference>
<comment type="caution">
    <text evidence="4">The sequence shown here is derived from an EMBL/GenBank/DDBJ whole genome shotgun (WGS) entry which is preliminary data.</text>
</comment>
<evidence type="ECO:0000313" key="5">
    <source>
        <dbReference type="Proteomes" id="UP000549394"/>
    </source>
</evidence>
<evidence type="ECO:0000256" key="2">
    <source>
        <dbReference type="SAM" id="Phobius"/>
    </source>
</evidence>
<dbReference type="Proteomes" id="UP000549394">
    <property type="component" value="Unassembled WGS sequence"/>
</dbReference>
<keyword evidence="5" id="KW-1185">Reference proteome</keyword>
<organism evidence="4 5">
    <name type="scientific">Dimorphilus gyrociliatus</name>
    <dbReference type="NCBI Taxonomy" id="2664684"/>
    <lineage>
        <taxon>Eukaryota</taxon>
        <taxon>Metazoa</taxon>
        <taxon>Spiralia</taxon>
        <taxon>Lophotrochozoa</taxon>
        <taxon>Annelida</taxon>
        <taxon>Polychaeta</taxon>
        <taxon>Polychaeta incertae sedis</taxon>
        <taxon>Dinophilidae</taxon>
        <taxon>Dimorphilus</taxon>
    </lineage>
</organism>
<feature type="domain" description="C-type lectin" evidence="3">
    <location>
        <begin position="386"/>
        <end position="505"/>
    </location>
</feature>
<feature type="domain" description="C-type lectin" evidence="3">
    <location>
        <begin position="5"/>
        <end position="60"/>
    </location>
</feature>
<dbReference type="InterPro" id="IPR016186">
    <property type="entry name" value="C-type_lectin-like/link_sf"/>
</dbReference>
<keyword evidence="2" id="KW-0472">Membrane</keyword>
<evidence type="ECO:0000259" key="3">
    <source>
        <dbReference type="PROSITE" id="PS50041"/>
    </source>
</evidence>
<dbReference type="PROSITE" id="PS00615">
    <property type="entry name" value="C_TYPE_LECTIN_1"/>
    <property type="match status" value="1"/>
</dbReference>
<dbReference type="InterPro" id="IPR018378">
    <property type="entry name" value="C-type_lectin_CS"/>
</dbReference>
<accession>A0A7I8WBV1</accession>
<dbReference type="Gene3D" id="3.10.100.10">
    <property type="entry name" value="Mannose-Binding Protein A, subunit A"/>
    <property type="match status" value="5"/>
</dbReference>
<reference evidence="4 5" key="1">
    <citation type="submission" date="2020-08" db="EMBL/GenBank/DDBJ databases">
        <authorList>
            <person name="Hejnol A."/>
        </authorList>
    </citation>
    <scope>NUCLEOTIDE SEQUENCE [LARGE SCALE GENOMIC DNA]</scope>
</reference>
<keyword evidence="1" id="KW-1015">Disulfide bond</keyword>
<sequence>MTYCRWSDGKKYDYKNFKEPEQPKEPDNFRCVQNYRNRFSLNPPEWKTLNCGSHRPYICKVKKGEKPTPKPTTNPTPLKGYCPKSWIGSSEKCFRIVFLDENNGLSWNEAQNKCRTLNPASDLATINSFEENLLITSKMINTDLNNGIWFGLHEPIGTGNAEWVWSDNSPRRTDDDYGNWYDGEPTLYKYYAYLSTFGPDDSSLKEGMWQTSSGRSDKKGYVCSMKKTQSDLLSTPIVKTKCEKGKFLGDGCYNMQNKVHTWAQALNSCKNQKMNLASIHSEMLNAALTFHIVHSDKYYWIGMNSVNSNGTFLWSDGSVVVYTKWEETPENKEKCVAISSTGKWKSLSCNEKLPSICKTPYGLMLTTPSYVNGLCPDPNQGTWIGRGSYCYLFSERNWEARSFLEAKQRCVRLGSRHASLMSVHDITEQAWLTETIKAKYSRDESLWLGIHRRSPNHPYKWSDYTPLSYENWADNHPTSENCAVLKVEKDKRITGFWESTPCKSRSKIKYACKVRKLLYPTTPVPVKGRCPQKPSNEDVWEIFGDKCLLFGKSHMVDYKEALRDCTRAGATLAEIESFEENYFIKQYAEKHIPSFQEGVWIGMRRRNRSGYIWESGKLPAFEFWYHNDRKKRDCVTLNLTKHGYWTSQSCTGRYFPYVCQTQLLLDPTQKPTVSLSTASKIGLGIGITIALGLVVSVFAAIIYKWKSYRETPYQARTNSFASTNEITLENKKQYDA</sequence>
<dbReference type="AlphaFoldDB" id="A0A7I8WBV1"/>
<dbReference type="Pfam" id="PF00059">
    <property type="entry name" value="Lectin_C"/>
    <property type="match status" value="4"/>
</dbReference>
<feature type="domain" description="C-type lectin" evidence="3">
    <location>
        <begin position="89"/>
        <end position="210"/>
    </location>
</feature>
<dbReference type="InterPro" id="IPR001304">
    <property type="entry name" value="C-type_lectin-like"/>
</dbReference>
<dbReference type="InterPro" id="IPR050111">
    <property type="entry name" value="C-type_lectin/snaclec_domain"/>
</dbReference>
<feature type="domain" description="C-type lectin" evidence="3">
    <location>
        <begin position="248"/>
        <end position="358"/>
    </location>
</feature>
<feature type="domain" description="C-type lectin" evidence="3">
    <location>
        <begin position="543"/>
        <end position="650"/>
    </location>
</feature>
<dbReference type="OrthoDB" id="6162243at2759"/>
<protein>
    <submittedName>
        <fullName evidence="4">DgyrCDS13848</fullName>
    </submittedName>
</protein>
<evidence type="ECO:0000256" key="1">
    <source>
        <dbReference type="ARBA" id="ARBA00023157"/>
    </source>
</evidence>
<gene>
    <name evidence="4" type="ORF">DGYR_LOCUS12992</name>
</gene>
<proteinExistence type="predicted"/>
<dbReference type="PROSITE" id="PS50041">
    <property type="entry name" value="C_TYPE_LECTIN_2"/>
    <property type="match status" value="5"/>
</dbReference>
<dbReference type="SMART" id="SM00034">
    <property type="entry name" value="CLECT"/>
    <property type="match status" value="4"/>
</dbReference>
<dbReference type="SUPFAM" id="SSF56436">
    <property type="entry name" value="C-type lectin-like"/>
    <property type="match status" value="5"/>
</dbReference>
<evidence type="ECO:0000313" key="4">
    <source>
        <dbReference type="EMBL" id="CAD5125646.1"/>
    </source>
</evidence>
<keyword evidence="2" id="KW-0812">Transmembrane</keyword>
<keyword evidence="2" id="KW-1133">Transmembrane helix</keyword>
<dbReference type="CDD" id="cd00037">
    <property type="entry name" value="CLECT"/>
    <property type="match status" value="5"/>
</dbReference>
<dbReference type="EMBL" id="CAJFCJ010000028">
    <property type="protein sequence ID" value="CAD5125646.1"/>
    <property type="molecule type" value="Genomic_DNA"/>
</dbReference>